<gene>
    <name evidence="1" type="ORF">Aco03nite_043230</name>
</gene>
<name>A0ABQ3XBR9_9ACTN</name>
<evidence type="ECO:0000313" key="1">
    <source>
        <dbReference type="EMBL" id="GID55919.1"/>
    </source>
</evidence>
<proteinExistence type="predicted"/>
<dbReference type="Proteomes" id="UP000612282">
    <property type="component" value="Unassembled WGS sequence"/>
</dbReference>
<sequence length="244" mass="26575">MYTIEKLADGDREPILVIDFLTPTSDVRLSARIVTLGTGHPVYRIDPVNDVSLLGYRDVGDLTAGYAESWAGAVGPGPVLVAAYCTAAPLGLRMADRLQRDADVACMLIDPSWPDRRMLTDAYAEMRAKLRVDASGEPLPALDGQPLHTHLEESIRRDLVSHLVKMGFTADDATRRGAEFVARCMGWLGFLLAMSAAEPAELNRFADVLRVPVAELPDRTGPDSDAEMSHRIDALMGSMRALQS</sequence>
<comment type="caution">
    <text evidence="1">The sequence shown here is derived from an EMBL/GenBank/DDBJ whole genome shotgun (WGS) entry which is preliminary data.</text>
</comment>
<dbReference type="Gene3D" id="3.40.50.1820">
    <property type="entry name" value="alpha/beta hydrolase"/>
    <property type="match status" value="1"/>
</dbReference>
<organism evidence="1 2">
    <name type="scientific">Actinoplanes couchii</name>
    <dbReference type="NCBI Taxonomy" id="403638"/>
    <lineage>
        <taxon>Bacteria</taxon>
        <taxon>Bacillati</taxon>
        <taxon>Actinomycetota</taxon>
        <taxon>Actinomycetes</taxon>
        <taxon>Micromonosporales</taxon>
        <taxon>Micromonosporaceae</taxon>
        <taxon>Actinoplanes</taxon>
    </lineage>
</organism>
<dbReference type="RefSeq" id="WP_203797251.1">
    <property type="nucleotide sequence ID" value="NZ_BAAAQE010000027.1"/>
</dbReference>
<reference evidence="1 2" key="1">
    <citation type="submission" date="2021-01" db="EMBL/GenBank/DDBJ databases">
        <title>Whole genome shotgun sequence of Actinoplanes couchii NBRC 106145.</title>
        <authorList>
            <person name="Komaki H."/>
            <person name="Tamura T."/>
        </authorList>
    </citation>
    <scope>NUCLEOTIDE SEQUENCE [LARGE SCALE GENOMIC DNA]</scope>
    <source>
        <strain evidence="1 2">NBRC 106145</strain>
    </source>
</reference>
<keyword evidence="2" id="KW-1185">Reference proteome</keyword>
<dbReference type="InterPro" id="IPR029058">
    <property type="entry name" value="AB_hydrolase_fold"/>
</dbReference>
<protein>
    <submittedName>
        <fullName evidence="1">Uncharacterized protein</fullName>
    </submittedName>
</protein>
<dbReference type="EMBL" id="BOMG01000054">
    <property type="protein sequence ID" value="GID55919.1"/>
    <property type="molecule type" value="Genomic_DNA"/>
</dbReference>
<accession>A0ABQ3XBR9</accession>
<evidence type="ECO:0000313" key="2">
    <source>
        <dbReference type="Proteomes" id="UP000612282"/>
    </source>
</evidence>